<dbReference type="OrthoDB" id="9787219at2"/>
<keyword evidence="1" id="KW-0560">Oxidoreductase</keyword>
<evidence type="ECO:0000313" key="5">
    <source>
        <dbReference type="Proteomes" id="UP000009282"/>
    </source>
</evidence>
<dbReference type="Proteomes" id="UP000009282">
    <property type="component" value="Chromosome"/>
</dbReference>
<dbReference type="InterPro" id="IPR036291">
    <property type="entry name" value="NAD(P)-bd_dom_sf"/>
</dbReference>
<dbReference type="Gene3D" id="3.40.50.720">
    <property type="entry name" value="NAD(P)-binding Rossmann-like Domain"/>
    <property type="match status" value="2"/>
</dbReference>
<protein>
    <submittedName>
        <fullName evidence="4">D-isomer specific 2-hydroxyacid dehydrogenase family protein</fullName>
    </submittedName>
</protein>
<feature type="domain" description="D-isomer specific 2-hydroxyacid dehydrogenase NAD-binding" evidence="3">
    <location>
        <begin position="106"/>
        <end position="279"/>
    </location>
</feature>
<evidence type="ECO:0000256" key="2">
    <source>
        <dbReference type="ARBA" id="ARBA00023027"/>
    </source>
</evidence>
<dbReference type="AlphaFoldDB" id="G4QJW1"/>
<dbReference type="CDD" id="cd05300">
    <property type="entry name" value="2-Hacid_dh_1"/>
    <property type="match status" value="1"/>
</dbReference>
<sequence length="314" mass="35443">MAKLAIISREYLTYKKALQELQLAGEFNDVELIWANEHADGAPLDSIEYALANPNIMSRYIHKCHHLIWVQSTWAGVNTLTNQAKKDYQLTGLKNVFGAQMREYVMAYLLYFQRNVPELSANQQKREWQQYRIPTLQNQTLGIMGLGSIGKDVANAAKAFGMKVHSLNAASKPVEADKHFHLSHLHEFANSVDFIVNLLPHTSATTGICDTRFFESMRNHAVFINAGRGNVIKNDEDLVNVLNDRRIRAAVIDVFKTEPLPTDHPFWNAPNLLMTNHTAATSQPKLVFTVFKNNLIKQLAGLPLDSTINLNQGY</sequence>
<dbReference type="STRING" id="1085623.GNIT_0866"/>
<accession>G4QJW1</accession>
<proteinExistence type="predicted"/>
<dbReference type="GO" id="GO:0051287">
    <property type="term" value="F:NAD binding"/>
    <property type="evidence" value="ECO:0007669"/>
    <property type="project" value="InterPro"/>
</dbReference>
<dbReference type="eggNOG" id="COG0111">
    <property type="taxonomic scope" value="Bacteria"/>
</dbReference>
<evidence type="ECO:0000259" key="3">
    <source>
        <dbReference type="Pfam" id="PF02826"/>
    </source>
</evidence>
<organism evidence="4 5">
    <name type="scientific">Glaciecola nitratireducens (strain JCM 12485 / KCTC 12276 / FR1064)</name>
    <dbReference type="NCBI Taxonomy" id="1085623"/>
    <lineage>
        <taxon>Bacteria</taxon>
        <taxon>Pseudomonadati</taxon>
        <taxon>Pseudomonadota</taxon>
        <taxon>Gammaproteobacteria</taxon>
        <taxon>Alteromonadales</taxon>
        <taxon>Alteromonadaceae</taxon>
        <taxon>Brumicola</taxon>
    </lineage>
</organism>
<dbReference type="SUPFAM" id="SSF51735">
    <property type="entry name" value="NAD(P)-binding Rossmann-fold domains"/>
    <property type="match status" value="1"/>
</dbReference>
<reference evidence="4 5" key="1">
    <citation type="journal article" date="2011" name="J. Bacteriol.">
        <title>Complete genome sequence of seawater bacterium Glaciecola nitratireducens FR1064T.</title>
        <authorList>
            <person name="Bian F."/>
            <person name="Qin Q.L."/>
            <person name="Xie B.B."/>
            <person name="Shu Y.L."/>
            <person name="Zhang X.Y."/>
            <person name="Yu Y."/>
            <person name="Chen B."/>
            <person name="Chen X.L."/>
            <person name="Zhou B.C."/>
            <person name="Zhang Y.Z."/>
        </authorList>
    </citation>
    <scope>NUCLEOTIDE SEQUENCE [LARGE SCALE GENOMIC DNA]</scope>
    <source>
        <strain evidence="5">JCM 12485 / KCTC 12276 / FR1064</strain>
    </source>
</reference>
<dbReference type="Pfam" id="PF02826">
    <property type="entry name" value="2-Hacid_dh_C"/>
    <property type="match status" value="1"/>
</dbReference>
<keyword evidence="5" id="KW-1185">Reference proteome</keyword>
<keyword evidence="2" id="KW-0520">NAD</keyword>
<dbReference type="EMBL" id="CP003060">
    <property type="protein sequence ID" value="AEP29004.1"/>
    <property type="molecule type" value="Genomic_DNA"/>
</dbReference>
<dbReference type="PANTHER" id="PTHR43333">
    <property type="entry name" value="2-HACID_DH_C DOMAIN-CONTAINING PROTEIN"/>
    <property type="match status" value="1"/>
</dbReference>
<dbReference type="HOGENOM" id="CLU_019796_1_0_6"/>
<dbReference type="PANTHER" id="PTHR43333:SF1">
    <property type="entry name" value="D-ISOMER SPECIFIC 2-HYDROXYACID DEHYDROGENASE NAD-BINDING DOMAIN-CONTAINING PROTEIN"/>
    <property type="match status" value="1"/>
</dbReference>
<dbReference type="KEGG" id="gni:GNIT_0866"/>
<evidence type="ECO:0000256" key="1">
    <source>
        <dbReference type="ARBA" id="ARBA00023002"/>
    </source>
</evidence>
<dbReference type="GO" id="GO:0016491">
    <property type="term" value="F:oxidoreductase activity"/>
    <property type="evidence" value="ECO:0007669"/>
    <property type="project" value="UniProtKB-KW"/>
</dbReference>
<gene>
    <name evidence="4" type="ordered locus">GNIT_0866</name>
</gene>
<dbReference type="RefSeq" id="WP_014107879.1">
    <property type="nucleotide sequence ID" value="NC_016041.1"/>
</dbReference>
<name>G4QJW1_GLANF</name>
<dbReference type="InterPro" id="IPR006140">
    <property type="entry name" value="D-isomer_DH_NAD-bd"/>
</dbReference>
<evidence type="ECO:0000313" key="4">
    <source>
        <dbReference type="EMBL" id="AEP29004.1"/>
    </source>
</evidence>